<evidence type="ECO:0000313" key="3">
    <source>
        <dbReference type="Proteomes" id="UP000549765"/>
    </source>
</evidence>
<dbReference type="Proteomes" id="UP000549765">
    <property type="component" value="Unassembled WGS sequence"/>
</dbReference>
<reference evidence="2 3" key="1">
    <citation type="submission" date="2020-04" db="EMBL/GenBank/DDBJ databases">
        <title>MicrobeNet Type strains.</title>
        <authorList>
            <person name="Nicholson A.C."/>
        </authorList>
    </citation>
    <scope>NUCLEOTIDE SEQUENCE [LARGE SCALE GENOMIC DNA]</scope>
    <source>
        <strain evidence="2 3">CCUG 61472</strain>
    </source>
</reference>
<dbReference type="Pfam" id="PF13175">
    <property type="entry name" value="AAA_15"/>
    <property type="match status" value="1"/>
</dbReference>
<sequence length="65" mass="7694">MLLSYFQNEARKKRQNNGNKFKETIYAVEEPKTALHPHHQKMLIMALKEMSEQEEIQILLTTHSP</sequence>
<keyword evidence="3" id="KW-1185">Reference proteome</keyword>
<gene>
    <name evidence="2" type="ORF">HF964_03200</name>
</gene>
<accession>A0A7X6N4J9</accession>
<dbReference type="AlphaFoldDB" id="A0A7X6N4J9"/>
<feature type="domain" description="Endonuclease GajA/Old nuclease/RecF-like AAA" evidence="1">
    <location>
        <begin position="1"/>
        <end position="65"/>
    </location>
</feature>
<dbReference type="RefSeq" id="WP_168721616.1">
    <property type="nucleotide sequence ID" value="NZ_JAAXPN010000002.1"/>
</dbReference>
<dbReference type="Gene3D" id="3.40.50.300">
    <property type="entry name" value="P-loop containing nucleotide triphosphate hydrolases"/>
    <property type="match status" value="1"/>
</dbReference>
<evidence type="ECO:0000259" key="1">
    <source>
        <dbReference type="Pfam" id="PF13175"/>
    </source>
</evidence>
<organism evidence="2 3">
    <name type="scientific">Periweissella fabalis</name>
    <dbReference type="NCBI Taxonomy" id="1070421"/>
    <lineage>
        <taxon>Bacteria</taxon>
        <taxon>Bacillati</taxon>
        <taxon>Bacillota</taxon>
        <taxon>Bacilli</taxon>
        <taxon>Lactobacillales</taxon>
        <taxon>Lactobacillaceae</taxon>
        <taxon>Periweissella</taxon>
    </lineage>
</organism>
<comment type="caution">
    <text evidence="2">The sequence shown here is derived from an EMBL/GenBank/DDBJ whole genome shotgun (WGS) entry which is preliminary data.</text>
</comment>
<dbReference type="EMBL" id="JAAXPN010000002">
    <property type="protein sequence ID" value="NKZ23815.1"/>
    <property type="molecule type" value="Genomic_DNA"/>
</dbReference>
<protein>
    <submittedName>
        <fullName evidence="2">ATP-binding protein</fullName>
    </submittedName>
</protein>
<name>A0A7X6N4J9_9LACO</name>
<keyword evidence="2" id="KW-0547">Nucleotide-binding</keyword>
<proteinExistence type="predicted"/>
<dbReference type="InterPro" id="IPR027417">
    <property type="entry name" value="P-loop_NTPase"/>
</dbReference>
<keyword evidence="2" id="KW-0067">ATP-binding</keyword>
<evidence type="ECO:0000313" key="2">
    <source>
        <dbReference type="EMBL" id="NKZ23815.1"/>
    </source>
</evidence>
<dbReference type="InterPro" id="IPR041685">
    <property type="entry name" value="AAA_GajA/Old/RecF-like"/>
</dbReference>
<dbReference type="SUPFAM" id="SSF52540">
    <property type="entry name" value="P-loop containing nucleoside triphosphate hydrolases"/>
    <property type="match status" value="1"/>
</dbReference>
<dbReference type="GO" id="GO:0005524">
    <property type="term" value="F:ATP binding"/>
    <property type="evidence" value="ECO:0007669"/>
    <property type="project" value="UniProtKB-KW"/>
</dbReference>